<proteinExistence type="predicted"/>
<dbReference type="EMBL" id="CADCVF010000014">
    <property type="protein sequence ID" value="CAA9448164.1"/>
    <property type="molecule type" value="Genomic_DNA"/>
</dbReference>
<dbReference type="Gene3D" id="3.40.50.1010">
    <property type="entry name" value="5'-nuclease"/>
    <property type="match status" value="1"/>
</dbReference>
<evidence type="ECO:0000313" key="1">
    <source>
        <dbReference type="EMBL" id="CAA9448164.1"/>
    </source>
</evidence>
<name>A0A6J4QSJ6_9ACTN</name>
<gene>
    <name evidence="1" type="ORF">AVDCRST_MAG58-637</name>
</gene>
<dbReference type="AlphaFoldDB" id="A0A6J4QSJ6"/>
<organism evidence="1">
    <name type="scientific">uncultured Rubrobacteraceae bacterium</name>
    <dbReference type="NCBI Taxonomy" id="349277"/>
    <lineage>
        <taxon>Bacteria</taxon>
        <taxon>Bacillati</taxon>
        <taxon>Actinomycetota</taxon>
        <taxon>Rubrobacteria</taxon>
        <taxon>Rubrobacterales</taxon>
        <taxon>Rubrobacteraceae</taxon>
        <taxon>environmental samples</taxon>
    </lineage>
</organism>
<protein>
    <recommendedName>
        <fullName evidence="2">PIN domain-containing protein</fullName>
    </recommendedName>
</protein>
<accession>A0A6J4QSJ6</accession>
<reference evidence="1" key="1">
    <citation type="submission" date="2020-02" db="EMBL/GenBank/DDBJ databases">
        <authorList>
            <person name="Meier V. D."/>
        </authorList>
    </citation>
    <scope>NUCLEOTIDE SEQUENCE</scope>
    <source>
        <strain evidence="1">AVDCRST_MAG58</strain>
    </source>
</reference>
<sequence length="107" mass="12136">MFSELPGIFTTSLVIAEGHAWFLRRYDRFRALQFLALIEDLKPLKVARVGSAEQAGATRLLRRFSDQDLTLTDAVGLHMRQERRVGTCWSTDVHLGLTGVKLVINEH</sequence>
<evidence type="ECO:0008006" key="2">
    <source>
        <dbReference type="Google" id="ProtNLM"/>
    </source>
</evidence>